<reference evidence="2 3" key="1">
    <citation type="submission" date="2020-04" db="EMBL/GenBank/DDBJ databases">
        <title>Rhodospirillaceae bacterium KN72 isolated from deep sea.</title>
        <authorList>
            <person name="Zhang D.-C."/>
        </authorList>
    </citation>
    <scope>NUCLEOTIDE SEQUENCE [LARGE SCALE GENOMIC DNA]</scope>
    <source>
        <strain evidence="2 3">KN72</strain>
    </source>
</reference>
<gene>
    <name evidence="2" type="ORF">HH303_15870</name>
</gene>
<dbReference type="PANTHER" id="PTHR47163">
    <property type="entry name" value="DDE_TNP_IS1595 DOMAIN-CONTAINING PROTEIN"/>
    <property type="match status" value="1"/>
</dbReference>
<dbReference type="InterPro" id="IPR053164">
    <property type="entry name" value="IS1016-like_transposase"/>
</dbReference>
<keyword evidence="3" id="KW-1185">Reference proteome</keyword>
<dbReference type="Pfam" id="PF12762">
    <property type="entry name" value="DDE_Tnp_IS1595"/>
    <property type="match status" value="1"/>
</dbReference>
<evidence type="ECO:0000313" key="2">
    <source>
        <dbReference type="EMBL" id="NMM45975.1"/>
    </source>
</evidence>
<feature type="domain" description="ISXO2-like transposase" evidence="1">
    <location>
        <begin position="128"/>
        <end position="271"/>
    </location>
</feature>
<sequence>MKQANVREFFNQFPNDDACLEHLFNVRFGQGHTCPKCQRSAKWYRLASEQAYSCQWCGHHIHPMVGSIFEKSRTPLQLWFYAIFLFTTSKHGVSGKELERQLGVTYKTAWRMAALIREHMAAIDGEEPLGGPGKVVEVDETFVGGKAEGMKWRDQKTVVFGMIERGGDAMLSVVPDQRKVTLIPKIKDNVLPGSEVHTDELQAYKKSLPMDQYTHKTVNHGAGEYAKEDGTSTNQIESFFNHLKKSIAGTHTSVSSKHLERYVKEFEYRFNRRMRPQTMLSELLSRFPEISA</sequence>
<comment type="caution">
    <text evidence="2">The sequence shown here is derived from an EMBL/GenBank/DDBJ whole genome shotgun (WGS) entry which is preliminary data.</text>
</comment>
<dbReference type="SMART" id="SM01126">
    <property type="entry name" value="DDE_Tnp_IS1595"/>
    <property type="match status" value="1"/>
</dbReference>
<dbReference type="NCBIfam" id="NF033547">
    <property type="entry name" value="transpos_IS1595"/>
    <property type="match status" value="1"/>
</dbReference>
<dbReference type="PANTHER" id="PTHR47163:SF2">
    <property type="entry name" value="SI:DKEY-17M8.2"/>
    <property type="match status" value="1"/>
</dbReference>
<dbReference type="AlphaFoldDB" id="A0A7Y0E2F1"/>
<evidence type="ECO:0000259" key="1">
    <source>
        <dbReference type="SMART" id="SM01126"/>
    </source>
</evidence>
<dbReference type="InterPro" id="IPR024442">
    <property type="entry name" value="Transposase_Zn_ribbon"/>
</dbReference>
<dbReference type="InterPro" id="IPR024445">
    <property type="entry name" value="Tnp_ISXO2-like"/>
</dbReference>
<evidence type="ECO:0000313" key="3">
    <source>
        <dbReference type="Proteomes" id="UP000539372"/>
    </source>
</evidence>
<proteinExistence type="predicted"/>
<dbReference type="Proteomes" id="UP000539372">
    <property type="component" value="Unassembled WGS sequence"/>
</dbReference>
<dbReference type="EMBL" id="JABBNT010000005">
    <property type="protein sequence ID" value="NMM45975.1"/>
    <property type="molecule type" value="Genomic_DNA"/>
</dbReference>
<protein>
    <submittedName>
        <fullName evidence="2">IS1595 family transposase</fullName>
    </submittedName>
</protein>
<dbReference type="Pfam" id="PF12760">
    <property type="entry name" value="Zn_ribbon_IS1595"/>
    <property type="match status" value="1"/>
</dbReference>
<name>A0A7Y0E2F1_9PROT</name>
<organism evidence="2 3">
    <name type="scientific">Pacificispira spongiicola</name>
    <dbReference type="NCBI Taxonomy" id="2729598"/>
    <lineage>
        <taxon>Bacteria</taxon>
        <taxon>Pseudomonadati</taxon>
        <taxon>Pseudomonadota</taxon>
        <taxon>Alphaproteobacteria</taxon>
        <taxon>Rhodospirillales</taxon>
        <taxon>Rhodospirillaceae</taxon>
        <taxon>Pacificispira</taxon>
    </lineage>
</organism>
<accession>A0A7Y0E2F1</accession>